<feature type="domain" description="PKS/mFAS DH" evidence="6">
    <location>
        <begin position="874"/>
        <end position="1161"/>
    </location>
</feature>
<keyword evidence="2" id="KW-0597">Phosphoprotein</keyword>
<keyword evidence="8" id="KW-1185">Reference proteome</keyword>
<dbReference type="PROSITE" id="PS52019">
    <property type="entry name" value="PKS_MFAS_DH"/>
    <property type="match status" value="1"/>
</dbReference>
<dbReference type="HOGENOM" id="CLU_000022_31_0_1"/>
<dbReference type="EMBL" id="KE504233">
    <property type="protein sequence ID" value="EPS94417.1"/>
    <property type="molecule type" value="Genomic_DNA"/>
</dbReference>
<dbReference type="InterPro" id="IPR049551">
    <property type="entry name" value="PKS_DH_C"/>
</dbReference>
<dbReference type="InterPro" id="IPR042104">
    <property type="entry name" value="PKS_dehydratase_sf"/>
</dbReference>
<dbReference type="SUPFAM" id="SSF53901">
    <property type="entry name" value="Thiolase-like"/>
    <property type="match status" value="1"/>
</dbReference>
<evidence type="ECO:0000256" key="2">
    <source>
        <dbReference type="ARBA" id="ARBA00022553"/>
    </source>
</evidence>
<gene>
    <name evidence="7" type="ORF">FOMPIDRAFT_55309</name>
</gene>
<organism evidence="7 8">
    <name type="scientific">Fomitopsis schrenkii</name>
    <name type="common">Brown rot fungus</name>
    <dbReference type="NCBI Taxonomy" id="2126942"/>
    <lineage>
        <taxon>Eukaryota</taxon>
        <taxon>Fungi</taxon>
        <taxon>Dikarya</taxon>
        <taxon>Basidiomycota</taxon>
        <taxon>Agaricomycotina</taxon>
        <taxon>Agaricomycetes</taxon>
        <taxon>Polyporales</taxon>
        <taxon>Fomitopsis</taxon>
    </lineage>
</organism>
<feature type="region of interest" description="N-terminal hotdog fold" evidence="4">
    <location>
        <begin position="874"/>
        <end position="994"/>
    </location>
</feature>
<dbReference type="SUPFAM" id="SSF52151">
    <property type="entry name" value="FabD/lysophospholipase-like"/>
    <property type="match status" value="1"/>
</dbReference>
<dbReference type="InterPro" id="IPR036736">
    <property type="entry name" value="ACP-like_sf"/>
</dbReference>
<dbReference type="Pfam" id="PF00698">
    <property type="entry name" value="Acyl_transf_1"/>
    <property type="match status" value="1"/>
</dbReference>
<dbReference type="PROSITE" id="PS52004">
    <property type="entry name" value="KS3_2"/>
    <property type="match status" value="1"/>
</dbReference>
<feature type="active site" description="Proton acceptor; for dehydratase activity" evidence="4">
    <location>
        <position position="907"/>
    </location>
</feature>
<dbReference type="Gene3D" id="3.40.47.10">
    <property type="match status" value="1"/>
</dbReference>
<dbReference type="SUPFAM" id="SSF55048">
    <property type="entry name" value="Probable ACP-binding domain of malonyl-CoA ACP transacylase"/>
    <property type="match status" value="1"/>
</dbReference>
<evidence type="ECO:0008006" key="9">
    <source>
        <dbReference type="Google" id="ProtNLM"/>
    </source>
</evidence>
<proteinExistence type="predicted"/>
<dbReference type="Gene3D" id="3.40.366.10">
    <property type="entry name" value="Malonyl-Coenzyme A Acyl Carrier Protein, domain 2"/>
    <property type="match status" value="1"/>
</dbReference>
<accession>S8DP68</accession>
<dbReference type="SUPFAM" id="SSF51735">
    <property type="entry name" value="NAD(P)-binding Rossmann-fold domains"/>
    <property type="match status" value="1"/>
</dbReference>
<dbReference type="InterPro" id="IPR020807">
    <property type="entry name" value="PKS_DH"/>
</dbReference>
<reference evidence="7 8" key="1">
    <citation type="journal article" date="2012" name="Science">
        <title>The Paleozoic origin of enzymatic lignin decomposition reconstructed from 31 fungal genomes.</title>
        <authorList>
            <person name="Floudas D."/>
            <person name="Binder M."/>
            <person name="Riley R."/>
            <person name="Barry K."/>
            <person name="Blanchette R.A."/>
            <person name="Henrissat B."/>
            <person name="Martinez A.T."/>
            <person name="Otillar R."/>
            <person name="Spatafora J.W."/>
            <person name="Yadav J.S."/>
            <person name="Aerts A."/>
            <person name="Benoit I."/>
            <person name="Boyd A."/>
            <person name="Carlson A."/>
            <person name="Copeland A."/>
            <person name="Coutinho P.M."/>
            <person name="de Vries R.P."/>
            <person name="Ferreira P."/>
            <person name="Findley K."/>
            <person name="Foster B."/>
            <person name="Gaskell J."/>
            <person name="Glotzer D."/>
            <person name="Gorecki P."/>
            <person name="Heitman J."/>
            <person name="Hesse C."/>
            <person name="Hori C."/>
            <person name="Igarashi K."/>
            <person name="Jurgens J.A."/>
            <person name="Kallen N."/>
            <person name="Kersten P."/>
            <person name="Kohler A."/>
            <person name="Kuees U."/>
            <person name="Kumar T.K.A."/>
            <person name="Kuo A."/>
            <person name="LaButti K."/>
            <person name="Larrondo L.F."/>
            <person name="Lindquist E."/>
            <person name="Ling A."/>
            <person name="Lombard V."/>
            <person name="Lucas S."/>
            <person name="Lundell T."/>
            <person name="Martin R."/>
            <person name="McLaughlin D.J."/>
            <person name="Morgenstern I."/>
            <person name="Morin E."/>
            <person name="Murat C."/>
            <person name="Nagy L.G."/>
            <person name="Nolan M."/>
            <person name="Ohm R.A."/>
            <person name="Patyshakuliyeva A."/>
            <person name="Rokas A."/>
            <person name="Ruiz-Duenas F.J."/>
            <person name="Sabat G."/>
            <person name="Salamov A."/>
            <person name="Samejima M."/>
            <person name="Schmutz J."/>
            <person name="Slot J.C."/>
            <person name="St John F."/>
            <person name="Stenlid J."/>
            <person name="Sun H."/>
            <person name="Sun S."/>
            <person name="Syed K."/>
            <person name="Tsang A."/>
            <person name="Wiebenga A."/>
            <person name="Young D."/>
            <person name="Pisabarro A."/>
            <person name="Eastwood D.C."/>
            <person name="Martin F."/>
            <person name="Cullen D."/>
            <person name="Grigoriev I.V."/>
            <person name="Hibbett D.S."/>
        </authorList>
    </citation>
    <scope>NUCLEOTIDE SEQUENCE</scope>
    <source>
        <strain evidence="8">FP-58527</strain>
    </source>
</reference>
<dbReference type="eggNOG" id="KOG1202">
    <property type="taxonomic scope" value="Eukaryota"/>
</dbReference>
<dbReference type="InterPro" id="IPR057326">
    <property type="entry name" value="KR_dom"/>
</dbReference>
<dbReference type="Gene3D" id="3.40.50.720">
    <property type="entry name" value="NAD(P)-binding Rossmann-like Domain"/>
    <property type="match status" value="1"/>
</dbReference>
<dbReference type="InParanoid" id="S8DP68"/>
<dbReference type="STRING" id="743788.S8DP68"/>
<dbReference type="SMART" id="SM00827">
    <property type="entry name" value="PKS_AT"/>
    <property type="match status" value="1"/>
</dbReference>
<dbReference type="PANTHER" id="PTHR43775:SF37">
    <property type="entry name" value="SI:DKEY-61P9.11"/>
    <property type="match status" value="1"/>
</dbReference>
<feature type="active site" description="Proton donor; for dehydratase activity" evidence="4">
    <location>
        <position position="1071"/>
    </location>
</feature>
<dbReference type="Gene3D" id="1.10.1200.10">
    <property type="entry name" value="ACP-like"/>
    <property type="match status" value="1"/>
</dbReference>
<dbReference type="InterPro" id="IPR014031">
    <property type="entry name" value="Ketoacyl_synth_C"/>
</dbReference>
<dbReference type="Pfam" id="PF08659">
    <property type="entry name" value="KR"/>
    <property type="match status" value="1"/>
</dbReference>
<dbReference type="CDD" id="cd00833">
    <property type="entry name" value="PKS"/>
    <property type="match status" value="1"/>
</dbReference>
<dbReference type="InterPro" id="IPR036291">
    <property type="entry name" value="NAD(P)-bd_dom_sf"/>
</dbReference>
<dbReference type="GO" id="GO:0004312">
    <property type="term" value="F:fatty acid synthase activity"/>
    <property type="evidence" value="ECO:0007669"/>
    <property type="project" value="TreeGrafter"/>
</dbReference>
<evidence type="ECO:0000259" key="6">
    <source>
        <dbReference type="PROSITE" id="PS52019"/>
    </source>
</evidence>
<evidence type="ECO:0000256" key="3">
    <source>
        <dbReference type="ARBA" id="ARBA00022679"/>
    </source>
</evidence>
<dbReference type="GO" id="GO:0044550">
    <property type="term" value="P:secondary metabolite biosynthetic process"/>
    <property type="evidence" value="ECO:0007669"/>
    <property type="project" value="UniProtKB-ARBA"/>
</dbReference>
<feature type="domain" description="Ketosynthase family 3 (KS3)" evidence="5">
    <location>
        <begin position="1"/>
        <end position="415"/>
    </location>
</feature>
<dbReference type="InterPro" id="IPR020841">
    <property type="entry name" value="PKS_Beta-ketoAc_synthase_dom"/>
</dbReference>
<dbReference type="InterPro" id="IPR049552">
    <property type="entry name" value="PKS_DH_N"/>
</dbReference>
<dbReference type="InterPro" id="IPR009081">
    <property type="entry name" value="PP-bd_ACP"/>
</dbReference>
<name>S8DP68_FOMSC</name>
<dbReference type="InterPro" id="IPR001227">
    <property type="entry name" value="Ac_transferase_dom_sf"/>
</dbReference>
<dbReference type="SMART" id="SM00825">
    <property type="entry name" value="PKS_KS"/>
    <property type="match status" value="1"/>
</dbReference>
<protein>
    <recommendedName>
        <fullName evidence="9">Polyketide synthase</fullName>
    </recommendedName>
</protein>
<sequence length="1896" mass="206451">VGIAAELPSGSWSQSNLDYSSFYDFLLQGQEAYERIPMERFNIHTLKGTSLGQVMTDTGTFLKDIGLFDPVEFGITSKDARSMSIGTRKLIETTFLALVDSGIDYRGANVGAYMSAVAHDMFSISGHDDTEARGAFSSGPCMVANRVSYHLDLRGPSVPVDTACSSTLYATHLAVQALRNGDCEAAVVGGCQINHRFTEWLVYSQGGVLSPDGKCKPFDASANGFGRGEGVVSIVLKPLEAAIRDRDKIYATILGTGVNSSGSPAPVNAPVAASQKDAMLRAFFQAQRLPQEVDYVELHATGTASGDPTEANWVGAAFRRDTELLIGSVKGNMGHSEITSFLLSVCKVCHSIDHNIVLPTVNLSTPNPAINWKEFNMRAAVVPEPLRIRSPSGRALIAMTSYGIGGANGHCVIEAHKSSHDEIRSIWTRERADSPLLLIAGGLSPRSAAAVAESLKISTIERDRTHIGRTLGRRARSMLWKSYSVTRDGHSSRFSDPLLTPKTPPTIVFVFSGQGPQYWNMGRELFKACTPFRDTVMELDNVYKAVTGKSLITDIGLFVGSDSSDTLGDVWPISVTLPALTILQISLVETLAAIGVKPDIVVGHSAGETAVLYASGAGSKAMAVELSIARGSVMERLESHGGTMAALACSAALAEDIIATVVAELGPGVVEIGCFNAPDAVTLSGSETHVSAAVVRAKAAGILATRLRTRIPVHSSMMTICRTEYEQQVEAVFRKYAVGPTRIEAYSTFTGDILDTSYDAQYFWDNTRGPVQFNQAIHAIHARHAQAVFVELGPHPVLSGYITAVIGPGSTVISPLRRSKTASIGDLVPFMDFTGRLVCAGYPGVDMDVLYGTAEMAQVPPFPFARKEVPYTAPTFEISRRQQSRNGPLNYPQLRVSAQTHSGLADHVIKNEPIMPAAGFLEMALEFGATRLWNVQFHSILSLSPERPSPINVNLNGARWSVRSALGASFHTTWPPSYDRLHASGYLSSEPATDGALVPLEQIQKRLKKWEMKGFYDQLNSFAQYGPTYRRLLSCYHGMASGSEEYLVEIRGEDGDLENIEDYVLHPAMLDTALQVMVHPLLTGAIAHGRYYLPSRLETLTIHRLFIDIPTEALTYDCTLTDDRGLPLCTIQSIDLAAHGRIPLTIKSRYELVRHRLDIPPTGLIGNYPFEAETMPIVWYHRGHEMAVQQAICSLNTSDEEAVCFVTTQGADGDALLGFSRSLRKEYPRWLIRCVIGPSTWSPKRCEEVAASLCVHPLSESEMYVGPDGSVHASRINSITPPHLTMPFDSQSPWLYRKDTLCQVPALVPPPSHVAVHVTHLSPDVASYRTFVGRVDGSSKIYVGITYGVLSNYIIAHRDSLLELPDTRSTEMGPDALPGVIAVLAVGLARLSHPSRLEGGARILVTDSDTDMGRCICQVYDNLGLTVLRLSSQADVAEIKAALDRKPRFIIAGRGVFDKRGISSVIHWSHTSSCQLFEWAEPITKVAQVLDEDPWRIGDALRLTLSDARIASSTALTTPDQLLAAIHPEPNLESASLSIPIFNNEKSYILLGGVGGIGLYVAHWMYKNGAREIVLTSRSGTASLTRREEWTALRVLQYLKTLSDLRLRIEAVDASSVEQTRRMMKTIEKPIGGCMIMTAALNDRSFPMQTTETFEEPFAAKTGTFHALEQAIDVEALDFLLAFSSVAGLLGNAGQTNYAAANTSLAALTQRHRNAVTIVPPLITDTATFLTLAAAEPTRWSRYKHLASWAMTCEEICEGIGEALLKLREGPMWQYIPDLDWLKIQHTFGPSSLYDHLVVDPVGGSSALDTDKPGQERTLSDIICAVLDIDPTEFSSNVPLTSYGLDSLSAASLSHALEPYFVISQLRLLADLTLADLEQIRQDWLTSHPPPRSTDP</sequence>
<keyword evidence="3" id="KW-0808">Transferase</keyword>
<dbReference type="InterPro" id="IPR014043">
    <property type="entry name" value="Acyl_transferase_dom"/>
</dbReference>
<dbReference type="InterPro" id="IPR016035">
    <property type="entry name" value="Acyl_Trfase/lysoPLipase"/>
</dbReference>
<evidence type="ECO:0000256" key="1">
    <source>
        <dbReference type="ARBA" id="ARBA00022450"/>
    </source>
</evidence>
<dbReference type="Pfam" id="PF14765">
    <property type="entry name" value="PS-DH"/>
    <property type="match status" value="1"/>
</dbReference>
<evidence type="ECO:0000313" key="7">
    <source>
        <dbReference type="EMBL" id="EPS94417.1"/>
    </source>
</evidence>
<dbReference type="InterPro" id="IPR016039">
    <property type="entry name" value="Thiolase-like"/>
</dbReference>
<dbReference type="OrthoDB" id="329835at2759"/>
<feature type="non-terminal residue" evidence="7">
    <location>
        <position position="1"/>
    </location>
</feature>
<dbReference type="SUPFAM" id="SSF47336">
    <property type="entry name" value="ACP-like"/>
    <property type="match status" value="1"/>
</dbReference>
<keyword evidence="1" id="KW-0596">Phosphopantetheine</keyword>
<dbReference type="SMART" id="SM00826">
    <property type="entry name" value="PKS_DH"/>
    <property type="match status" value="1"/>
</dbReference>
<dbReference type="PANTHER" id="PTHR43775">
    <property type="entry name" value="FATTY ACID SYNTHASE"/>
    <property type="match status" value="1"/>
</dbReference>
<dbReference type="InterPro" id="IPR049900">
    <property type="entry name" value="PKS_mFAS_DH"/>
</dbReference>
<evidence type="ECO:0000313" key="8">
    <source>
        <dbReference type="Proteomes" id="UP000015241"/>
    </source>
</evidence>
<feature type="region of interest" description="C-terminal hotdog fold" evidence="4">
    <location>
        <begin position="1007"/>
        <end position="1161"/>
    </location>
</feature>
<evidence type="ECO:0000259" key="5">
    <source>
        <dbReference type="PROSITE" id="PS52004"/>
    </source>
</evidence>
<dbReference type="GO" id="GO:0006633">
    <property type="term" value="P:fatty acid biosynthetic process"/>
    <property type="evidence" value="ECO:0007669"/>
    <property type="project" value="TreeGrafter"/>
</dbReference>
<dbReference type="Proteomes" id="UP000015241">
    <property type="component" value="Unassembled WGS sequence"/>
</dbReference>
<evidence type="ECO:0000256" key="4">
    <source>
        <dbReference type="PROSITE-ProRule" id="PRU01363"/>
    </source>
</evidence>
<dbReference type="InterPro" id="IPR016036">
    <property type="entry name" value="Malonyl_transacylase_ACP-bd"/>
</dbReference>
<dbReference type="InterPro" id="IPR014030">
    <property type="entry name" value="Ketoacyl_synth_N"/>
</dbReference>
<dbReference type="Pfam" id="PF00109">
    <property type="entry name" value="ketoacyl-synt"/>
    <property type="match status" value="1"/>
</dbReference>
<dbReference type="SMART" id="SM00822">
    <property type="entry name" value="PKS_KR"/>
    <property type="match status" value="1"/>
</dbReference>
<dbReference type="InterPro" id="IPR013968">
    <property type="entry name" value="PKS_KR"/>
</dbReference>
<dbReference type="Pfam" id="PF21089">
    <property type="entry name" value="PKS_DH_N"/>
    <property type="match status" value="1"/>
</dbReference>
<dbReference type="InterPro" id="IPR050091">
    <property type="entry name" value="PKS_NRPS_Biosynth_Enz"/>
</dbReference>
<dbReference type="Gene3D" id="3.10.129.110">
    <property type="entry name" value="Polyketide synthase dehydratase"/>
    <property type="match status" value="1"/>
</dbReference>
<dbReference type="Pfam" id="PF02801">
    <property type="entry name" value="Ketoacyl-synt_C"/>
    <property type="match status" value="1"/>
</dbReference>
<dbReference type="Pfam" id="PF00550">
    <property type="entry name" value="PP-binding"/>
    <property type="match status" value="1"/>
</dbReference>